<evidence type="ECO:0000256" key="1">
    <source>
        <dbReference type="SAM" id="MobiDB-lite"/>
    </source>
</evidence>
<reference evidence="2 3" key="1">
    <citation type="submission" date="2018-07" db="EMBL/GenBank/DDBJ databases">
        <title>Genomic Encyclopedia of Type Strains, Phase IV (KMG-IV): sequencing the most valuable type-strain genomes for metagenomic binning, comparative biology and taxonomic classification.</title>
        <authorList>
            <person name="Goeker M."/>
        </authorList>
    </citation>
    <scope>NUCLEOTIDE SEQUENCE [LARGE SCALE GENOMIC DNA]</scope>
    <source>
        <strain evidence="2 3">DSM 26725</strain>
    </source>
</reference>
<feature type="region of interest" description="Disordered" evidence="1">
    <location>
        <begin position="80"/>
        <end position="102"/>
    </location>
</feature>
<dbReference type="Proteomes" id="UP000256310">
    <property type="component" value="Unassembled WGS sequence"/>
</dbReference>
<proteinExistence type="predicted"/>
<protein>
    <submittedName>
        <fullName evidence="2">Uncharacterized protein</fullName>
    </submittedName>
</protein>
<accession>A0A3D9FG95</accession>
<evidence type="ECO:0000313" key="2">
    <source>
        <dbReference type="EMBL" id="RED16668.1"/>
    </source>
</evidence>
<dbReference type="AlphaFoldDB" id="A0A3D9FG95"/>
<keyword evidence="3" id="KW-1185">Reference proteome</keyword>
<name>A0A3D9FG95_9SPHN</name>
<organism evidence="2 3">
    <name type="scientific">Parasphingopyxis lamellibrachiae</name>
    <dbReference type="NCBI Taxonomy" id="680125"/>
    <lineage>
        <taxon>Bacteria</taxon>
        <taxon>Pseudomonadati</taxon>
        <taxon>Pseudomonadota</taxon>
        <taxon>Alphaproteobacteria</taxon>
        <taxon>Sphingomonadales</taxon>
        <taxon>Sphingomonadaceae</taxon>
        <taxon>Parasphingopyxis</taxon>
    </lineage>
</organism>
<dbReference type="EMBL" id="QRDP01000004">
    <property type="protein sequence ID" value="RED16668.1"/>
    <property type="molecule type" value="Genomic_DNA"/>
</dbReference>
<gene>
    <name evidence="2" type="ORF">DFR46_1695</name>
</gene>
<comment type="caution">
    <text evidence="2">The sequence shown here is derived from an EMBL/GenBank/DDBJ whole genome shotgun (WGS) entry which is preliminary data.</text>
</comment>
<sequence>MAIAVTISPLGMVGMAEAHSMTMDHEPTQMVTMAHCVSQMDGDNQNPFESAADCIAACTGVAVCLPALIIELTRTIETPGQSIVATPHEQSPDFELPPPRTS</sequence>
<dbReference type="RefSeq" id="WP_147297648.1">
    <property type="nucleotide sequence ID" value="NZ_QRDP01000004.1"/>
</dbReference>
<evidence type="ECO:0000313" key="3">
    <source>
        <dbReference type="Proteomes" id="UP000256310"/>
    </source>
</evidence>